<comment type="caution">
    <text evidence="1">The sequence shown here is derived from an EMBL/GenBank/DDBJ whole genome shotgun (WGS) entry which is preliminary data.</text>
</comment>
<evidence type="ECO:0000313" key="1">
    <source>
        <dbReference type="EMBL" id="KAB8297792.1"/>
    </source>
</evidence>
<reference evidence="1 2" key="1">
    <citation type="submission" date="2019-06" db="EMBL/GenBank/DDBJ databases">
        <title>Genome Sequence of the Brown Rot Fungal Pathogen Monilinia laxa.</title>
        <authorList>
            <person name="De Miccolis Angelini R.M."/>
            <person name="Landi L."/>
            <person name="Abate D."/>
            <person name="Pollastro S."/>
            <person name="Romanazzi G."/>
            <person name="Faretra F."/>
        </authorList>
    </citation>
    <scope>NUCLEOTIDE SEQUENCE [LARGE SCALE GENOMIC DNA]</scope>
    <source>
        <strain evidence="1 2">Mlax316</strain>
    </source>
</reference>
<dbReference type="EMBL" id="VIGI01000007">
    <property type="protein sequence ID" value="KAB8297792.1"/>
    <property type="molecule type" value="Genomic_DNA"/>
</dbReference>
<name>A0A5N6K5K8_MONLA</name>
<proteinExistence type="predicted"/>
<keyword evidence="2" id="KW-1185">Reference proteome</keyword>
<evidence type="ECO:0008006" key="3">
    <source>
        <dbReference type="Google" id="ProtNLM"/>
    </source>
</evidence>
<gene>
    <name evidence="1" type="ORF">EYC80_001591</name>
</gene>
<accession>A0A5N6K5K8</accession>
<dbReference type="Proteomes" id="UP000326757">
    <property type="component" value="Unassembled WGS sequence"/>
</dbReference>
<dbReference type="OrthoDB" id="539213at2759"/>
<dbReference type="AlphaFoldDB" id="A0A5N6K5K8"/>
<organism evidence="1 2">
    <name type="scientific">Monilinia laxa</name>
    <name type="common">Brown rot fungus</name>
    <name type="synonym">Sclerotinia laxa</name>
    <dbReference type="NCBI Taxonomy" id="61186"/>
    <lineage>
        <taxon>Eukaryota</taxon>
        <taxon>Fungi</taxon>
        <taxon>Dikarya</taxon>
        <taxon>Ascomycota</taxon>
        <taxon>Pezizomycotina</taxon>
        <taxon>Leotiomycetes</taxon>
        <taxon>Helotiales</taxon>
        <taxon>Sclerotiniaceae</taxon>
        <taxon>Monilinia</taxon>
    </lineage>
</organism>
<evidence type="ECO:0000313" key="2">
    <source>
        <dbReference type="Proteomes" id="UP000326757"/>
    </source>
</evidence>
<protein>
    <recommendedName>
        <fullName evidence="3">NACHT-NTPase and P-loop NTPases N-terminal domain-containing protein</fullName>
    </recommendedName>
</protein>
<sequence>MDGLSNASAAFAVISLAVQLAESVKKLFEFWKAIEDAPGNFSELFDELELLSAIRAENQRKITQHSPYGMITKRIFRKCQKRIEDLHSKLSPTIAVFASQSSRKRSWAALKIVLKNNEIKKMRTSVGESLMAVHTDDAARTKYLQDMISDGHHGSLIHWLISNQRNL</sequence>